<keyword evidence="3" id="KW-1185">Reference proteome</keyword>
<sequence length="118" mass="12908">MYMTHTHTGLSSLRVLALDICTSLATLSSLPTTLEKLSLIMQNGSLESVEDASLPKMENGSLESVEDASLPNLRDLTITNCPKLKRLALHAISLEELDLWGCEGLEDLDCKGNIFTFL</sequence>
<dbReference type="EMBL" id="CM035413">
    <property type="protein sequence ID" value="KAH7430935.1"/>
    <property type="molecule type" value="Genomic_DNA"/>
</dbReference>
<accession>A0A8T2UBJ3</accession>
<evidence type="ECO:0000256" key="1">
    <source>
        <dbReference type="SAM" id="SignalP"/>
    </source>
</evidence>
<dbReference type="AlphaFoldDB" id="A0A8T2UBJ3"/>
<evidence type="ECO:0000313" key="3">
    <source>
        <dbReference type="Proteomes" id="UP000825935"/>
    </source>
</evidence>
<dbReference type="Proteomes" id="UP000825935">
    <property type="component" value="Chromosome 8"/>
</dbReference>
<name>A0A8T2UBJ3_CERRI</name>
<dbReference type="OrthoDB" id="1896560at2759"/>
<evidence type="ECO:0000313" key="2">
    <source>
        <dbReference type="EMBL" id="KAH7430935.1"/>
    </source>
</evidence>
<gene>
    <name evidence="2" type="ORF">KP509_08G021300</name>
</gene>
<organism evidence="2 3">
    <name type="scientific">Ceratopteris richardii</name>
    <name type="common">Triangle waterfern</name>
    <dbReference type="NCBI Taxonomy" id="49495"/>
    <lineage>
        <taxon>Eukaryota</taxon>
        <taxon>Viridiplantae</taxon>
        <taxon>Streptophyta</taxon>
        <taxon>Embryophyta</taxon>
        <taxon>Tracheophyta</taxon>
        <taxon>Polypodiopsida</taxon>
        <taxon>Polypodiidae</taxon>
        <taxon>Polypodiales</taxon>
        <taxon>Pteridineae</taxon>
        <taxon>Pteridaceae</taxon>
        <taxon>Parkerioideae</taxon>
        <taxon>Ceratopteris</taxon>
    </lineage>
</organism>
<comment type="caution">
    <text evidence="2">The sequence shown here is derived from an EMBL/GenBank/DDBJ whole genome shotgun (WGS) entry which is preliminary data.</text>
</comment>
<feature type="signal peptide" evidence="1">
    <location>
        <begin position="1"/>
        <end position="17"/>
    </location>
</feature>
<proteinExistence type="predicted"/>
<dbReference type="InterPro" id="IPR032675">
    <property type="entry name" value="LRR_dom_sf"/>
</dbReference>
<dbReference type="SUPFAM" id="SSF52058">
    <property type="entry name" value="L domain-like"/>
    <property type="match status" value="1"/>
</dbReference>
<dbReference type="Gene3D" id="3.80.10.10">
    <property type="entry name" value="Ribonuclease Inhibitor"/>
    <property type="match status" value="1"/>
</dbReference>
<reference evidence="2" key="1">
    <citation type="submission" date="2021-08" db="EMBL/GenBank/DDBJ databases">
        <title>WGS assembly of Ceratopteris richardii.</title>
        <authorList>
            <person name="Marchant D.B."/>
            <person name="Chen G."/>
            <person name="Jenkins J."/>
            <person name="Shu S."/>
            <person name="Leebens-Mack J."/>
            <person name="Grimwood J."/>
            <person name="Schmutz J."/>
            <person name="Soltis P."/>
            <person name="Soltis D."/>
            <person name="Chen Z.-H."/>
        </authorList>
    </citation>
    <scope>NUCLEOTIDE SEQUENCE</scope>
    <source>
        <strain evidence="2">Whitten #5841</strain>
        <tissue evidence="2">Leaf</tissue>
    </source>
</reference>
<feature type="chain" id="PRO_5035764603" evidence="1">
    <location>
        <begin position="18"/>
        <end position="118"/>
    </location>
</feature>
<protein>
    <submittedName>
        <fullName evidence="2">Uncharacterized protein</fullName>
    </submittedName>
</protein>
<keyword evidence="1" id="KW-0732">Signal</keyword>